<dbReference type="OrthoDB" id="7021614at2"/>
<organism evidence="2 3">
    <name type="scientific">Pseudomonas putida</name>
    <name type="common">Arthrobacter siderocapsulatus</name>
    <dbReference type="NCBI Taxonomy" id="303"/>
    <lineage>
        <taxon>Bacteria</taxon>
        <taxon>Pseudomonadati</taxon>
        <taxon>Pseudomonadota</taxon>
        <taxon>Gammaproteobacteria</taxon>
        <taxon>Pseudomonadales</taxon>
        <taxon>Pseudomonadaceae</taxon>
        <taxon>Pseudomonas</taxon>
    </lineage>
</organism>
<accession>A0A2S3X1H1</accession>
<dbReference type="EMBL" id="MINH01000019">
    <property type="protein sequence ID" value="POG09434.1"/>
    <property type="molecule type" value="Genomic_DNA"/>
</dbReference>
<reference evidence="2 3" key="2">
    <citation type="submission" date="2018-03" db="EMBL/GenBank/DDBJ databases">
        <title>Draft genome of Pseudomonas putida strain KH-21-114.</title>
        <authorList>
            <person name="Yoshizawa S."/>
            <person name="Khan N.H."/>
            <person name="Nishimura M."/>
            <person name="Chiura H.X."/>
            <person name="Ogura Y."/>
            <person name="Hayashi T."/>
            <person name="Kogure K."/>
        </authorList>
    </citation>
    <scope>NUCLEOTIDE SEQUENCE [LARGE SCALE GENOMIC DNA]</scope>
    <source>
        <strain evidence="2 3">KH-21-114</strain>
    </source>
</reference>
<dbReference type="Proteomes" id="UP000237230">
    <property type="component" value="Unassembled WGS sequence"/>
</dbReference>
<comment type="caution">
    <text evidence="2">The sequence shown here is derived from an EMBL/GenBank/DDBJ whole genome shotgun (WGS) entry which is preliminary data.</text>
</comment>
<dbReference type="AlphaFoldDB" id="A0A2S3X1H1"/>
<evidence type="ECO:0000256" key="1">
    <source>
        <dbReference type="SAM" id="SignalP"/>
    </source>
</evidence>
<name>A0A2S3X1H1_PSEPU</name>
<feature type="chain" id="PRO_5015677884" description="Lipoprotein SmpA/OmlA domain-containing protein" evidence="1">
    <location>
        <begin position="21"/>
        <end position="103"/>
    </location>
</feature>
<sequence length="103" mass="10870">MRKVFTAAAVLALSACASYGKPVTQAQLDAIQQGTTTRDDLVASFGKPLAVTKNSDGTQIMSWGYSYVGFAGSNYKSQGLSVILDSSGKVVSYTTTDMANPYQ</sequence>
<evidence type="ECO:0000313" key="3">
    <source>
        <dbReference type="Proteomes" id="UP000237230"/>
    </source>
</evidence>
<feature type="signal peptide" evidence="1">
    <location>
        <begin position="1"/>
        <end position="20"/>
    </location>
</feature>
<proteinExistence type="predicted"/>
<gene>
    <name evidence="2" type="ORF">BGP84_06705</name>
</gene>
<evidence type="ECO:0008006" key="4">
    <source>
        <dbReference type="Google" id="ProtNLM"/>
    </source>
</evidence>
<protein>
    <recommendedName>
        <fullName evidence="4">Lipoprotein SmpA/OmlA domain-containing protein</fullName>
    </recommendedName>
</protein>
<dbReference type="PROSITE" id="PS51257">
    <property type="entry name" value="PROKAR_LIPOPROTEIN"/>
    <property type="match status" value="1"/>
</dbReference>
<keyword evidence="1" id="KW-0732">Signal</keyword>
<evidence type="ECO:0000313" key="2">
    <source>
        <dbReference type="EMBL" id="POG09434.1"/>
    </source>
</evidence>
<reference evidence="2 3" key="1">
    <citation type="submission" date="2016-08" db="EMBL/GenBank/DDBJ databases">
        <authorList>
            <person name="Seilhamer J.J."/>
        </authorList>
    </citation>
    <scope>NUCLEOTIDE SEQUENCE [LARGE SCALE GENOMIC DNA]</scope>
    <source>
        <strain evidence="2 3">KH-21-114</strain>
    </source>
</reference>
<dbReference type="RefSeq" id="WP_103446292.1">
    <property type="nucleotide sequence ID" value="NZ_JAEHTG010000010.1"/>
</dbReference>